<evidence type="ECO:0000313" key="4">
    <source>
        <dbReference type="EMBL" id="PBQ22951.1"/>
    </source>
</evidence>
<dbReference type="PROSITE" id="PS50065">
    <property type="entry name" value="HMG_COA_REDUCTASE_4"/>
    <property type="match status" value="1"/>
</dbReference>
<dbReference type="PROSITE" id="PS01192">
    <property type="entry name" value="HMG_COA_REDUCTASE_3"/>
    <property type="match status" value="1"/>
</dbReference>
<dbReference type="NCBIfam" id="TIGR00532">
    <property type="entry name" value="HMG_CoA_R_NAD"/>
    <property type="match status" value="1"/>
</dbReference>
<keyword evidence="2 3" id="KW-0560">Oxidoreductase</keyword>
<dbReference type="EC" id="1.1.1.88" evidence="3"/>
<comment type="catalytic activity">
    <reaction evidence="3">
        <text>(R)-mevalonate + 2 NAD(+) + CoA = (3S)-3-hydroxy-3-methylglutaryl-CoA + 2 NADH + 2 H(+)</text>
        <dbReference type="Rhea" id="RHEA:14833"/>
        <dbReference type="ChEBI" id="CHEBI:15378"/>
        <dbReference type="ChEBI" id="CHEBI:36464"/>
        <dbReference type="ChEBI" id="CHEBI:43074"/>
        <dbReference type="ChEBI" id="CHEBI:57287"/>
        <dbReference type="ChEBI" id="CHEBI:57540"/>
        <dbReference type="ChEBI" id="CHEBI:57945"/>
        <dbReference type="EC" id="1.1.1.88"/>
    </reaction>
</comment>
<dbReference type="Gene3D" id="3.90.770.10">
    <property type="entry name" value="3-hydroxy-3-methylglutaryl-coenzyme A Reductase, Chain A, domain 2"/>
    <property type="match status" value="2"/>
</dbReference>
<keyword evidence="3" id="KW-0520">NAD</keyword>
<dbReference type="InterPro" id="IPR023076">
    <property type="entry name" value="HMG_CoA_Rdtase_CS"/>
</dbReference>
<organism evidence="4 5">
    <name type="scientific">Levilactobacillus brevis</name>
    <name type="common">Lactobacillus brevis</name>
    <dbReference type="NCBI Taxonomy" id="1580"/>
    <lineage>
        <taxon>Bacteria</taxon>
        <taxon>Bacillati</taxon>
        <taxon>Bacillota</taxon>
        <taxon>Bacilli</taxon>
        <taxon>Lactobacillales</taxon>
        <taxon>Lactobacillaceae</taxon>
        <taxon>Levilactobacillus</taxon>
    </lineage>
</organism>
<proteinExistence type="inferred from homology"/>
<name>A0A2A3TVZ7_LEVBR</name>
<reference evidence="4 5" key="1">
    <citation type="submission" date="2017-09" db="EMBL/GenBank/DDBJ databases">
        <title>Genome sequence of Lactobacillus brevis D7.</title>
        <authorList>
            <person name="Kwon M.-S."/>
            <person name="Lim S.K."/>
            <person name="Choi H.-J."/>
        </authorList>
    </citation>
    <scope>NUCLEOTIDE SEQUENCE [LARGE SCALE GENOMIC DNA]</scope>
    <source>
        <strain evidence="4 5">D7</strain>
    </source>
</reference>
<dbReference type="PANTHER" id="PTHR10572">
    <property type="entry name" value="3-HYDROXY-3-METHYLGLUTARYL-COENZYME A REDUCTASE"/>
    <property type="match status" value="1"/>
</dbReference>
<dbReference type="Proteomes" id="UP000217918">
    <property type="component" value="Unassembled WGS sequence"/>
</dbReference>
<accession>A0A2A3TVZ7</accession>
<protein>
    <recommendedName>
        <fullName evidence="3">3-hydroxy-3-methylglutaryl coenzyme A reductase</fullName>
        <shortName evidence="3">HMG-CoA reductase</shortName>
        <ecNumber evidence="3">1.1.1.88</ecNumber>
    </recommendedName>
</protein>
<evidence type="ECO:0000256" key="3">
    <source>
        <dbReference type="RuleBase" id="RU361219"/>
    </source>
</evidence>
<dbReference type="RefSeq" id="WP_096109683.1">
    <property type="nucleotide sequence ID" value="NZ_NVYO01000001.1"/>
</dbReference>
<dbReference type="CDD" id="cd00644">
    <property type="entry name" value="HMG-CoA_reductase_classII"/>
    <property type="match status" value="1"/>
</dbReference>
<evidence type="ECO:0000256" key="1">
    <source>
        <dbReference type="ARBA" id="ARBA00007661"/>
    </source>
</evidence>
<dbReference type="SUPFAM" id="SSF56542">
    <property type="entry name" value="Substrate-binding domain of HMG-CoA reductase"/>
    <property type="match status" value="1"/>
</dbReference>
<dbReference type="PROSITE" id="PS00318">
    <property type="entry name" value="HMG_COA_REDUCTASE_2"/>
    <property type="match status" value="1"/>
</dbReference>
<comment type="caution">
    <text evidence="4">The sequence shown here is derived from an EMBL/GenBank/DDBJ whole genome shotgun (WGS) entry which is preliminary data.</text>
</comment>
<dbReference type="EMBL" id="NVYO01000001">
    <property type="protein sequence ID" value="PBQ22951.1"/>
    <property type="molecule type" value="Genomic_DNA"/>
</dbReference>
<dbReference type="SUPFAM" id="SSF55035">
    <property type="entry name" value="NAD-binding domain of HMG-CoA reductase"/>
    <property type="match status" value="1"/>
</dbReference>
<evidence type="ECO:0000313" key="5">
    <source>
        <dbReference type="Proteomes" id="UP000217918"/>
    </source>
</evidence>
<dbReference type="PANTHER" id="PTHR10572:SF24">
    <property type="entry name" value="3-HYDROXY-3-METHYLGLUTARYL-COENZYME A REDUCTASE"/>
    <property type="match status" value="1"/>
</dbReference>
<dbReference type="InterPro" id="IPR004553">
    <property type="entry name" value="HMG_CoA_Rdtase_bac-typ"/>
</dbReference>
<evidence type="ECO:0000256" key="2">
    <source>
        <dbReference type="ARBA" id="ARBA00023002"/>
    </source>
</evidence>
<dbReference type="InterPro" id="IPR023074">
    <property type="entry name" value="HMG_CoA_Rdtase_cat_sf"/>
</dbReference>
<dbReference type="Gene3D" id="1.10.8.660">
    <property type="match status" value="1"/>
</dbReference>
<sequence length="420" mass="45190">MTLMPFYRLSYAARRDHLAQRAHLTVAQLALIAARRQATDDQLIENYLTTYGIPEGVAVNLRVDGHDVMVPMVTEEPSVIAAASNGGRLLMSEVGITTTVKQRELMGQIVFSHVTDQAHLRDWLMAHESRLLEVANAAHLSLLTHGGGARSIRVRCLPPDWVSLDLFIDVGEAMGANLVNTLAEAVATEIRTQLDVDILMSILSNYATHSLATATCVVPVAQLATRTLTGQQVAERICQASALAQVDPYRAVTHNKGIMNGIDAVVLAMGNDWRSVESGAHAYASRSGQYQGLSRWWLEDGQLHGELTLPLALGVVGGATRVLPLVRVNQQLAQITTARQLMGLTAAVGLAQNVAALRALVSDGIQRGHMALQRKSLALSVGATPAEVPAVLDRLKTITQPTTTQAQAALAAIRQENLKK</sequence>
<gene>
    <name evidence="4" type="ORF">CNR29_02525</name>
</gene>
<dbReference type="AlphaFoldDB" id="A0A2A3TVZ7"/>
<dbReference type="InterPro" id="IPR002202">
    <property type="entry name" value="HMG_CoA_Rdtase"/>
</dbReference>
<dbReference type="UniPathway" id="UPA00257">
    <property type="reaction ID" value="UER00367"/>
</dbReference>
<comment type="similarity">
    <text evidence="1 3">Belongs to the HMG-CoA reductase family.</text>
</comment>
<dbReference type="GO" id="GO:0140643">
    <property type="term" value="F:hydroxymethylglutaryl-CoA reductase (NADH) activity"/>
    <property type="evidence" value="ECO:0007669"/>
    <property type="project" value="UniProtKB-EC"/>
</dbReference>
<dbReference type="Pfam" id="PF00368">
    <property type="entry name" value="HMG-CoA_red"/>
    <property type="match status" value="1"/>
</dbReference>
<dbReference type="GO" id="GO:0015936">
    <property type="term" value="P:coenzyme A metabolic process"/>
    <property type="evidence" value="ECO:0007669"/>
    <property type="project" value="InterPro"/>
</dbReference>
<dbReference type="GO" id="GO:0004420">
    <property type="term" value="F:hydroxymethylglutaryl-CoA reductase (NADPH) activity"/>
    <property type="evidence" value="ECO:0007669"/>
    <property type="project" value="InterPro"/>
</dbReference>
<comment type="pathway">
    <text evidence="3">Metabolic intermediate metabolism; (R)-mevalonate degradation; (S)-3-hydroxy-3-methylglutaryl-CoA from (R)-mevalonate: step 1/1.</text>
</comment>
<dbReference type="InterPro" id="IPR009023">
    <property type="entry name" value="HMG_CoA_Rdtase_NAD(P)-bd_sf"/>
</dbReference>
<dbReference type="InterPro" id="IPR009029">
    <property type="entry name" value="HMG_CoA_Rdtase_sub-bd_dom_sf"/>
</dbReference>